<organism evidence="1 2">
    <name type="scientific">Candidatus Roizmanbacteria bacterium RIFCSPLOWO2_01_FULL_38_12</name>
    <dbReference type="NCBI Taxonomy" id="1802061"/>
    <lineage>
        <taxon>Bacteria</taxon>
        <taxon>Candidatus Roizmaniibacteriota</taxon>
    </lineage>
</organism>
<name>A0A1F7IXG4_9BACT</name>
<comment type="caution">
    <text evidence="1">The sequence shown here is derived from an EMBL/GenBank/DDBJ whole genome shotgun (WGS) entry which is preliminary data.</text>
</comment>
<evidence type="ECO:0000313" key="2">
    <source>
        <dbReference type="Proteomes" id="UP000177141"/>
    </source>
</evidence>
<proteinExistence type="predicted"/>
<gene>
    <name evidence="1" type="ORF">A3A93_04480</name>
</gene>
<sequence length="191" mass="21311">MAEILSPEPKPLPQLPDAYASPDELVLTPEEQTRRFFEEQDVFQLTAALIGRPLAIPNTDICVVIDQAQAFPEVGPNYQRGKDGVNIHMPRAKLWAFHIARANMNQALVTTFYEDKSGACVRLLRGSRRYPETNELVPMAREGDIAKTLGLLDNEVATLQFGEDPKDPTLYVIRAANTTEQANQYIQGITT</sequence>
<evidence type="ECO:0000313" key="1">
    <source>
        <dbReference type="EMBL" id="OGK48025.1"/>
    </source>
</evidence>
<reference evidence="1 2" key="1">
    <citation type="journal article" date="2016" name="Nat. Commun.">
        <title>Thousands of microbial genomes shed light on interconnected biogeochemical processes in an aquifer system.</title>
        <authorList>
            <person name="Anantharaman K."/>
            <person name="Brown C.T."/>
            <person name="Hug L.A."/>
            <person name="Sharon I."/>
            <person name="Castelle C.J."/>
            <person name="Probst A.J."/>
            <person name="Thomas B.C."/>
            <person name="Singh A."/>
            <person name="Wilkins M.J."/>
            <person name="Karaoz U."/>
            <person name="Brodie E.L."/>
            <person name="Williams K.H."/>
            <person name="Hubbard S.S."/>
            <person name="Banfield J.F."/>
        </authorList>
    </citation>
    <scope>NUCLEOTIDE SEQUENCE [LARGE SCALE GENOMIC DNA]</scope>
</reference>
<dbReference type="AlphaFoldDB" id="A0A1F7IXG4"/>
<dbReference type="EMBL" id="MGAL01000024">
    <property type="protein sequence ID" value="OGK48025.1"/>
    <property type="molecule type" value="Genomic_DNA"/>
</dbReference>
<dbReference type="Proteomes" id="UP000177141">
    <property type="component" value="Unassembled WGS sequence"/>
</dbReference>
<protein>
    <submittedName>
        <fullName evidence="1">Uncharacterized protein</fullName>
    </submittedName>
</protein>
<accession>A0A1F7IXG4</accession>